<comment type="caution">
    <text evidence="1">The sequence shown here is derived from an EMBL/GenBank/DDBJ whole genome shotgun (WGS) entry which is preliminary data.</text>
</comment>
<dbReference type="Proteomes" id="UP000030428">
    <property type="component" value="Unassembled WGS sequence"/>
</dbReference>
<keyword evidence="2" id="KW-1185">Reference proteome</keyword>
<reference evidence="1 2" key="1">
    <citation type="journal article" date="2016" name="Front. Microbiol.">
        <title>Single-Cell (Meta-)Genomics of a Dimorphic Candidatus Thiomargarita nelsonii Reveals Genomic Plasticity.</title>
        <authorList>
            <person name="Flood B.E."/>
            <person name="Fliss P."/>
            <person name="Jones D.S."/>
            <person name="Dick G.J."/>
            <person name="Jain S."/>
            <person name="Kaster A.K."/>
            <person name="Winkel M."/>
            <person name="Mussmann M."/>
            <person name="Bailey J."/>
        </authorList>
    </citation>
    <scope>NUCLEOTIDE SEQUENCE [LARGE SCALE GENOMIC DNA]</scope>
    <source>
        <strain evidence="1">Hydrate Ridge</strain>
    </source>
</reference>
<accession>A0A0A6PFY1</accession>
<dbReference type="AlphaFoldDB" id="A0A0A6PFY1"/>
<sequence>MDVQDKSWTPTDRLYFLGWYQKNPIFLKNFWFPRASVGTQSRRASVAACKHGTLARGNEKKQSALN</sequence>
<gene>
    <name evidence="1" type="ORF">PN36_01190</name>
</gene>
<evidence type="ECO:0000313" key="2">
    <source>
        <dbReference type="Proteomes" id="UP000030428"/>
    </source>
</evidence>
<dbReference type="EMBL" id="JSZA02000003">
    <property type="protein sequence ID" value="KHD09184.1"/>
    <property type="molecule type" value="Genomic_DNA"/>
</dbReference>
<name>A0A0A6PFY1_9GAMM</name>
<protein>
    <submittedName>
        <fullName evidence="1">Uncharacterized protein</fullName>
    </submittedName>
</protein>
<evidence type="ECO:0000313" key="1">
    <source>
        <dbReference type="EMBL" id="KHD09184.1"/>
    </source>
</evidence>
<proteinExistence type="predicted"/>
<organism evidence="1 2">
    <name type="scientific">Candidatus Thiomargarita nelsonii</name>
    <dbReference type="NCBI Taxonomy" id="1003181"/>
    <lineage>
        <taxon>Bacteria</taxon>
        <taxon>Pseudomonadati</taxon>
        <taxon>Pseudomonadota</taxon>
        <taxon>Gammaproteobacteria</taxon>
        <taxon>Thiotrichales</taxon>
        <taxon>Thiotrichaceae</taxon>
        <taxon>Thiomargarita</taxon>
    </lineage>
</organism>